<evidence type="ECO:0000256" key="2">
    <source>
        <dbReference type="ARBA" id="ARBA00022759"/>
    </source>
</evidence>
<name>A0A2K8K6H7_9RHOB</name>
<dbReference type="InterPro" id="IPR011335">
    <property type="entry name" value="Restrct_endonuc-II-like"/>
</dbReference>
<comment type="similarity">
    <text evidence="6">Belongs to the Vsr family.</text>
</comment>
<evidence type="ECO:0000256" key="1">
    <source>
        <dbReference type="ARBA" id="ARBA00022722"/>
    </source>
</evidence>
<dbReference type="STRING" id="441209.GCA_001870665_00462"/>
<dbReference type="KEGG" id="rbg:BG454_03770"/>
<dbReference type="CDD" id="cd00221">
    <property type="entry name" value="Vsr"/>
    <property type="match status" value="1"/>
</dbReference>
<evidence type="ECO:0000256" key="4">
    <source>
        <dbReference type="ARBA" id="ARBA00022801"/>
    </source>
</evidence>
<dbReference type="REBASE" id="225863">
    <property type="entry name" value="V.Rba05ORF3765P"/>
</dbReference>
<evidence type="ECO:0000256" key="5">
    <source>
        <dbReference type="ARBA" id="ARBA00023204"/>
    </source>
</evidence>
<dbReference type="GO" id="GO:0004519">
    <property type="term" value="F:endonuclease activity"/>
    <property type="evidence" value="ECO:0007669"/>
    <property type="project" value="UniProtKB-KW"/>
</dbReference>
<keyword evidence="4" id="KW-0378">Hydrolase</keyword>
<organism evidence="7 8">
    <name type="scientific">Roseinatronobacter bogoriensis subsp. barguzinensis</name>
    <dbReference type="NCBI Taxonomy" id="441209"/>
    <lineage>
        <taxon>Bacteria</taxon>
        <taxon>Pseudomonadati</taxon>
        <taxon>Pseudomonadota</taxon>
        <taxon>Alphaproteobacteria</taxon>
        <taxon>Rhodobacterales</taxon>
        <taxon>Paracoccaceae</taxon>
        <taxon>Roseinatronobacter</taxon>
    </lineage>
</organism>
<evidence type="ECO:0000313" key="8">
    <source>
        <dbReference type="Proteomes" id="UP000228948"/>
    </source>
</evidence>
<proteinExistence type="inferred from homology"/>
<dbReference type="Gene3D" id="3.40.960.10">
    <property type="entry name" value="VSR Endonuclease"/>
    <property type="match status" value="1"/>
</dbReference>
<dbReference type="EMBL" id="CP024899">
    <property type="protein sequence ID" value="ATX65057.1"/>
    <property type="molecule type" value="Genomic_DNA"/>
</dbReference>
<evidence type="ECO:0000256" key="3">
    <source>
        <dbReference type="ARBA" id="ARBA00022763"/>
    </source>
</evidence>
<accession>A0A2K8K6H7</accession>
<evidence type="ECO:0000313" key="7">
    <source>
        <dbReference type="EMBL" id="ATX65057.1"/>
    </source>
</evidence>
<keyword evidence="5" id="KW-0234">DNA repair</keyword>
<keyword evidence="1" id="KW-0540">Nuclease</keyword>
<evidence type="ECO:0000256" key="6">
    <source>
        <dbReference type="ARBA" id="ARBA00029466"/>
    </source>
</evidence>
<dbReference type="RefSeq" id="WP_071479629.1">
    <property type="nucleotide sequence ID" value="NZ_CP024899.1"/>
</dbReference>
<dbReference type="GO" id="GO:0006298">
    <property type="term" value="P:mismatch repair"/>
    <property type="evidence" value="ECO:0007669"/>
    <property type="project" value="InterPro"/>
</dbReference>
<dbReference type="Proteomes" id="UP000228948">
    <property type="component" value="Chromosome"/>
</dbReference>
<dbReference type="Pfam" id="PF03852">
    <property type="entry name" value="Vsr"/>
    <property type="match status" value="1"/>
</dbReference>
<keyword evidence="8" id="KW-1185">Reference proteome</keyword>
<keyword evidence="3" id="KW-0227">DNA damage</keyword>
<keyword evidence="2 7" id="KW-0255">Endonuclease</keyword>
<protein>
    <submittedName>
        <fullName evidence="7">Very short patch repair endonuclease</fullName>
    </submittedName>
</protein>
<gene>
    <name evidence="7" type="ORF">BG454_03770</name>
</gene>
<reference evidence="7 8" key="1">
    <citation type="submission" date="2017-11" db="EMBL/GenBank/DDBJ databases">
        <title>Revised Sequence and Annotation of the Rhodobaca barguzinensis strain alga05 Genome.</title>
        <authorList>
            <person name="Kopejtka K."/>
            <person name="Tomasch J.M."/>
            <person name="Bunk B."/>
            <person name="Koblizek M."/>
        </authorList>
    </citation>
    <scope>NUCLEOTIDE SEQUENCE [LARGE SCALE GENOMIC DNA]</scope>
    <source>
        <strain evidence="8">alga05</strain>
    </source>
</reference>
<dbReference type="OrthoDB" id="9801520at2"/>
<dbReference type="SUPFAM" id="SSF52980">
    <property type="entry name" value="Restriction endonuclease-like"/>
    <property type="match status" value="1"/>
</dbReference>
<dbReference type="AlphaFoldDB" id="A0A2K8K6H7"/>
<sequence>MARIRSTDTKPEMILRRGLHAAGFRYRLHVSGLPGRPDIVLPKFRSVIFVHGCFWHGHADCKNFRIPKTRPEFWISKIKANRDRDDRAMTAIHDAGWRSLVVWECATRSICVDNLVRIIAAWLQGAETSAELGTNGLACPGEFKPRIVGKQEV</sequence>
<dbReference type="GO" id="GO:0016787">
    <property type="term" value="F:hydrolase activity"/>
    <property type="evidence" value="ECO:0007669"/>
    <property type="project" value="UniProtKB-KW"/>
</dbReference>
<dbReference type="InterPro" id="IPR004603">
    <property type="entry name" value="DNA_mismatch_endonuc_vsr"/>
</dbReference>
<dbReference type="NCBIfam" id="TIGR00632">
    <property type="entry name" value="vsr"/>
    <property type="match status" value="1"/>
</dbReference>